<feature type="domain" description="Glycine zipper 2TM" evidence="6">
    <location>
        <begin position="61"/>
        <end position="101"/>
    </location>
</feature>
<comment type="subcellular location">
    <subcellularLocation>
        <location evidence="1">Cell outer membrane</location>
        <topology evidence="1">Lipid-anchor</topology>
    </subcellularLocation>
</comment>
<name>A0ABW4MDV4_9SPHN</name>
<evidence type="ECO:0000256" key="1">
    <source>
        <dbReference type="ARBA" id="ARBA00004459"/>
    </source>
</evidence>
<evidence type="ECO:0000259" key="6">
    <source>
        <dbReference type="Pfam" id="PF05433"/>
    </source>
</evidence>
<sequence length="113" mass="12213">MNAKKSLGALVAAATLVTGFTATPAVAHRYYDDDGYYSYRDRDNYRNYRRDRGYRCDKGTGGTVIGAVAGGLAGREIARRGNRTEGAIIGAAVGALAGRAIDKSDSNCRRRYR</sequence>
<protein>
    <recommendedName>
        <fullName evidence="3">17 kDa surface antigen</fullName>
    </recommendedName>
</protein>
<evidence type="ECO:0000256" key="4">
    <source>
        <dbReference type="ARBA" id="ARBA00023288"/>
    </source>
</evidence>
<evidence type="ECO:0000256" key="2">
    <source>
        <dbReference type="ARBA" id="ARBA00008681"/>
    </source>
</evidence>
<dbReference type="Pfam" id="PF05433">
    <property type="entry name" value="Rick_17kDa_Anti"/>
    <property type="match status" value="1"/>
</dbReference>
<evidence type="ECO:0000313" key="8">
    <source>
        <dbReference type="Proteomes" id="UP001597215"/>
    </source>
</evidence>
<feature type="signal peptide" evidence="5">
    <location>
        <begin position="1"/>
        <end position="27"/>
    </location>
</feature>
<dbReference type="Proteomes" id="UP001597215">
    <property type="component" value="Unassembled WGS sequence"/>
</dbReference>
<keyword evidence="8" id="KW-1185">Reference proteome</keyword>
<dbReference type="RefSeq" id="WP_374611597.1">
    <property type="nucleotide sequence ID" value="NZ_JBHUEL010000004.1"/>
</dbReference>
<reference evidence="8" key="1">
    <citation type="journal article" date="2019" name="Int. J. Syst. Evol. Microbiol.">
        <title>The Global Catalogue of Microorganisms (GCM) 10K type strain sequencing project: providing services to taxonomists for standard genome sequencing and annotation.</title>
        <authorList>
            <consortium name="The Broad Institute Genomics Platform"/>
            <consortium name="The Broad Institute Genome Sequencing Center for Infectious Disease"/>
            <person name="Wu L."/>
            <person name="Ma J."/>
        </authorList>
    </citation>
    <scope>NUCLEOTIDE SEQUENCE [LARGE SCALE GENOMIC DNA]</scope>
    <source>
        <strain evidence="8">CGMCC 1.12449</strain>
    </source>
</reference>
<keyword evidence="5" id="KW-0732">Signal</keyword>
<feature type="chain" id="PRO_5045143588" description="17 kDa surface antigen" evidence="5">
    <location>
        <begin position="28"/>
        <end position="113"/>
    </location>
</feature>
<accession>A0ABW4MDV4</accession>
<organism evidence="7 8">
    <name type="scientific">Sphingorhabdus buctiana</name>
    <dbReference type="NCBI Taxonomy" id="1508805"/>
    <lineage>
        <taxon>Bacteria</taxon>
        <taxon>Pseudomonadati</taxon>
        <taxon>Pseudomonadota</taxon>
        <taxon>Alphaproteobacteria</taxon>
        <taxon>Sphingomonadales</taxon>
        <taxon>Sphingomonadaceae</taxon>
        <taxon>Sphingorhabdus</taxon>
    </lineage>
</organism>
<dbReference type="EMBL" id="JBHUEL010000004">
    <property type="protein sequence ID" value="MFD1766510.1"/>
    <property type="molecule type" value="Genomic_DNA"/>
</dbReference>
<evidence type="ECO:0000256" key="3">
    <source>
        <dbReference type="ARBA" id="ARBA00015281"/>
    </source>
</evidence>
<comment type="similarity">
    <text evidence="2">Belongs to the rickettsiale 17 kDa surface antigen family.</text>
</comment>
<proteinExistence type="inferred from homology"/>
<gene>
    <name evidence="7" type="ORF">ACFSAG_06610</name>
</gene>
<evidence type="ECO:0000256" key="5">
    <source>
        <dbReference type="SAM" id="SignalP"/>
    </source>
</evidence>
<keyword evidence="4" id="KW-0449">Lipoprotein</keyword>
<evidence type="ECO:0000313" key="7">
    <source>
        <dbReference type="EMBL" id="MFD1766510.1"/>
    </source>
</evidence>
<dbReference type="InterPro" id="IPR008816">
    <property type="entry name" value="Gly_zipper_2TM_dom"/>
</dbReference>
<comment type="caution">
    <text evidence="7">The sequence shown here is derived from an EMBL/GenBank/DDBJ whole genome shotgun (WGS) entry which is preliminary data.</text>
</comment>